<dbReference type="GO" id="GO:0140359">
    <property type="term" value="F:ABC-type transporter activity"/>
    <property type="evidence" value="ECO:0007669"/>
    <property type="project" value="InterPro"/>
</dbReference>
<dbReference type="AlphaFoldDB" id="S0G750"/>
<evidence type="ECO:0000313" key="6">
    <source>
        <dbReference type="EMBL" id="EMS80862.1"/>
    </source>
</evidence>
<protein>
    <submittedName>
        <fullName evidence="6">Sulfotransferase domain-containing protein</fullName>
    </submittedName>
</protein>
<dbReference type="PROSITE" id="PS50893">
    <property type="entry name" value="ABC_TRANSPORTER_2"/>
    <property type="match status" value="1"/>
</dbReference>
<dbReference type="InterPro" id="IPR050683">
    <property type="entry name" value="Bact_Polysacc_Export_ATP-bd"/>
</dbReference>
<keyword evidence="3" id="KW-0547">Nucleotide-binding</keyword>
<dbReference type="OrthoDB" id="9809450at2"/>
<dbReference type="Proteomes" id="UP000014216">
    <property type="component" value="Unassembled WGS sequence"/>
</dbReference>
<comment type="similarity">
    <text evidence="1">Belongs to the ABC transporter superfamily.</text>
</comment>
<dbReference type="InterPro" id="IPR027417">
    <property type="entry name" value="P-loop_NTPase"/>
</dbReference>
<evidence type="ECO:0000256" key="3">
    <source>
        <dbReference type="ARBA" id="ARBA00022741"/>
    </source>
</evidence>
<dbReference type="SUPFAM" id="SSF52540">
    <property type="entry name" value="P-loop containing nucleoside triphosphate hydrolases"/>
    <property type="match status" value="1"/>
</dbReference>
<organism evidence="6 7">
    <name type="scientific">Desulfotignum phosphitoxidans DSM 13687</name>
    <dbReference type="NCBI Taxonomy" id="1286635"/>
    <lineage>
        <taxon>Bacteria</taxon>
        <taxon>Pseudomonadati</taxon>
        <taxon>Thermodesulfobacteriota</taxon>
        <taxon>Desulfobacteria</taxon>
        <taxon>Desulfobacterales</taxon>
        <taxon>Desulfobacteraceae</taxon>
        <taxon>Desulfotignum</taxon>
    </lineage>
</organism>
<evidence type="ECO:0000313" key="7">
    <source>
        <dbReference type="Proteomes" id="UP000014216"/>
    </source>
</evidence>
<comment type="caution">
    <text evidence="6">The sequence shown here is derived from an EMBL/GenBank/DDBJ whole genome shotgun (WGS) entry which is preliminary data.</text>
</comment>
<evidence type="ECO:0000256" key="4">
    <source>
        <dbReference type="ARBA" id="ARBA00022840"/>
    </source>
</evidence>
<dbReference type="RefSeq" id="WP_006965171.1">
    <property type="nucleotide sequence ID" value="NZ_APJX01000002.1"/>
</dbReference>
<name>S0G750_9BACT</name>
<keyword evidence="4" id="KW-0067">ATP-binding</keyword>
<dbReference type="GO" id="GO:0016740">
    <property type="term" value="F:transferase activity"/>
    <property type="evidence" value="ECO:0007669"/>
    <property type="project" value="UniProtKB-KW"/>
</dbReference>
<dbReference type="PANTHER" id="PTHR46743:SF2">
    <property type="entry name" value="TEICHOIC ACIDS EXPORT ATP-BINDING PROTEIN TAGH"/>
    <property type="match status" value="1"/>
</dbReference>
<dbReference type="EMBL" id="APJX01000002">
    <property type="protein sequence ID" value="EMS80862.1"/>
    <property type="molecule type" value="Genomic_DNA"/>
</dbReference>
<dbReference type="InterPro" id="IPR015860">
    <property type="entry name" value="ABC_transpr_TagH-like"/>
</dbReference>
<gene>
    <name evidence="6" type="ORF">Dpo_2c05670</name>
</gene>
<dbReference type="Gene3D" id="3.40.50.300">
    <property type="entry name" value="P-loop containing nucleotide triphosphate hydrolases"/>
    <property type="match status" value="1"/>
</dbReference>
<accession>S0G750</accession>
<evidence type="ECO:0000256" key="2">
    <source>
        <dbReference type="ARBA" id="ARBA00022448"/>
    </source>
</evidence>
<evidence type="ECO:0000259" key="5">
    <source>
        <dbReference type="PROSITE" id="PS50893"/>
    </source>
</evidence>
<dbReference type="InterPro" id="IPR003593">
    <property type="entry name" value="AAA+_ATPase"/>
</dbReference>
<dbReference type="GO" id="GO:0016887">
    <property type="term" value="F:ATP hydrolysis activity"/>
    <property type="evidence" value="ECO:0007669"/>
    <property type="project" value="InterPro"/>
</dbReference>
<dbReference type="Pfam" id="PF00005">
    <property type="entry name" value="ABC_tran"/>
    <property type="match status" value="1"/>
</dbReference>
<keyword evidence="7" id="KW-1185">Reference proteome</keyword>
<keyword evidence="2" id="KW-0813">Transport</keyword>
<dbReference type="GO" id="GO:0016020">
    <property type="term" value="C:membrane"/>
    <property type="evidence" value="ECO:0007669"/>
    <property type="project" value="InterPro"/>
</dbReference>
<dbReference type="CDD" id="cd03220">
    <property type="entry name" value="ABC_KpsT_Wzt"/>
    <property type="match status" value="1"/>
</dbReference>
<dbReference type="GO" id="GO:0005524">
    <property type="term" value="F:ATP binding"/>
    <property type="evidence" value="ECO:0007669"/>
    <property type="project" value="UniProtKB-KW"/>
</dbReference>
<sequence>MSDAIISIKNLGKKYTLSHKHGGNYVALRDVITEKIKGIGQGILRPSAKRHQSKSEEEFWALKDVSLDIKKGEVLGIIGRNGAGKSTLLKILSRITEPTTGRIHIKGRVASLLEVGTGFHPELTGRENIFLNGSILGMGRSEIKKKFDEIVEFAEIEKFLDTPVKRYSSGMYVRLAFAVAAHLDSDILLIDEVLAVGDVAFQKKCLGKVRDVGKDGRTVLYVSHNLRSVRNLCSRSIYLKIGKISHNGLTSTVVNEYERDNLLDNGISNITIRENEEIKHTSFCIKKIEIMNVEGDNTNLFKYNDIMVMDVTLMGEPDTSHYSFEYRIYGTVGTAERIKSLITVAASGPFHNIYFHKKVKKIRIKLGPLTLSSGDYSISTSIMTGNVRQDTWEDCCSFNITDCQAYVKNNEVSLAGCILQHSFSIL</sequence>
<proteinExistence type="inferred from homology"/>
<dbReference type="PANTHER" id="PTHR46743">
    <property type="entry name" value="TEICHOIC ACIDS EXPORT ATP-BINDING PROTEIN TAGH"/>
    <property type="match status" value="1"/>
</dbReference>
<keyword evidence="6" id="KW-0808">Transferase</keyword>
<feature type="domain" description="ABC transporter" evidence="5">
    <location>
        <begin position="26"/>
        <end position="266"/>
    </location>
</feature>
<dbReference type="SMART" id="SM00382">
    <property type="entry name" value="AAA"/>
    <property type="match status" value="1"/>
</dbReference>
<evidence type="ECO:0000256" key="1">
    <source>
        <dbReference type="ARBA" id="ARBA00005417"/>
    </source>
</evidence>
<dbReference type="InterPro" id="IPR003439">
    <property type="entry name" value="ABC_transporter-like_ATP-bd"/>
</dbReference>
<reference evidence="6 7" key="1">
    <citation type="journal article" date="2013" name="Genome Announc.">
        <title>Draft Genome Sequence of Desulfotignum phosphitoxidans DSM 13687 Strain FiPS-3.</title>
        <authorList>
            <person name="Poehlein A."/>
            <person name="Daniel R."/>
            <person name="Simeonova D.D."/>
        </authorList>
    </citation>
    <scope>NUCLEOTIDE SEQUENCE [LARGE SCALE GENOMIC DNA]</scope>
    <source>
        <strain evidence="6 7">DSM 13687</strain>
    </source>
</reference>